<keyword evidence="1" id="KW-0472">Membrane</keyword>
<evidence type="ECO:0000256" key="1">
    <source>
        <dbReference type="SAM" id="Phobius"/>
    </source>
</evidence>
<keyword evidence="1" id="KW-1133">Transmembrane helix</keyword>
<sequence length="53" mass="5990">MNQWLADFAYKINIDWWMFALAGAVAISIALLTVSFQSVRTALMNPVKSLRSE</sequence>
<evidence type="ECO:0000313" key="2">
    <source>
        <dbReference type="EMBL" id="MBC3795169.1"/>
    </source>
</evidence>
<organism evidence="2 3">
    <name type="scientific">Spirosoma utsteinense</name>
    <dbReference type="NCBI Taxonomy" id="2585773"/>
    <lineage>
        <taxon>Bacteria</taxon>
        <taxon>Pseudomonadati</taxon>
        <taxon>Bacteroidota</taxon>
        <taxon>Cytophagia</taxon>
        <taxon>Cytophagales</taxon>
        <taxon>Cytophagaceae</taxon>
        <taxon>Spirosoma</taxon>
    </lineage>
</organism>
<proteinExistence type="predicted"/>
<evidence type="ECO:0008006" key="4">
    <source>
        <dbReference type="Google" id="ProtNLM"/>
    </source>
</evidence>
<comment type="caution">
    <text evidence="2">The sequence shown here is derived from an EMBL/GenBank/DDBJ whole genome shotgun (WGS) entry which is preliminary data.</text>
</comment>
<keyword evidence="1" id="KW-0812">Transmembrane</keyword>
<dbReference type="Proteomes" id="UP000700732">
    <property type="component" value="Unassembled WGS sequence"/>
</dbReference>
<reference evidence="2 3" key="1">
    <citation type="submission" date="2019-06" db="EMBL/GenBank/DDBJ databases">
        <title>Spirosoma utsteinense sp. nov. isolated from Antarctic ice-free soils.</title>
        <authorList>
            <person name="Tahon G."/>
        </authorList>
    </citation>
    <scope>NUCLEOTIDE SEQUENCE [LARGE SCALE GENOMIC DNA]</scope>
    <source>
        <strain evidence="2 3">LMG 31447</strain>
    </source>
</reference>
<feature type="transmembrane region" description="Helical" evidence="1">
    <location>
        <begin position="16"/>
        <end position="36"/>
    </location>
</feature>
<keyword evidence="3" id="KW-1185">Reference proteome</keyword>
<protein>
    <recommendedName>
        <fullName evidence="4">ABC transporter permease</fullName>
    </recommendedName>
</protein>
<gene>
    <name evidence="2" type="ORF">FH603_5704</name>
</gene>
<accession>A0ABR6WFW4</accession>
<name>A0ABR6WFW4_9BACT</name>
<evidence type="ECO:0000313" key="3">
    <source>
        <dbReference type="Proteomes" id="UP000700732"/>
    </source>
</evidence>
<dbReference type="EMBL" id="VFIA01000087">
    <property type="protein sequence ID" value="MBC3795169.1"/>
    <property type="molecule type" value="Genomic_DNA"/>
</dbReference>